<protein>
    <recommendedName>
        <fullName evidence="4">DUF2937 domain-containing protein</fullName>
    </recommendedName>
</protein>
<dbReference type="AlphaFoldDB" id="A0A0F5VEA4"/>
<comment type="caution">
    <text evidence="2">The sequence shown here is derived from an EMBL/GenBank/DDBJ whole genome shotgun (WGS) entry which is preliminary data.</text>
</comment>
<organism evidence="2 3">
    <name type="scientific">Photobacterium halotolerans</name>
    <dbReference type="NCBI Taxonomy" id="265726"/>
    <lineage>
        <taxon>Bacteria</taxon>
        <taxon>Pseudomonadati</taxon>
        <taxon>Pseudomonadota</taxon>
        <taxon>Gammaproteobacteria</taxon>
        <taxon>Vibrionales</taxon>
        <taxon>Vibrionaceae</taxon>
        <taxon>Photobacterium</taxon>
    </lineage>
</organism>
<dbReference type="RefSeq" id="WP_046220051.1">
    <property type="nucleotide sequence ID" value="NZ_JWYV01000004.1"/>
</dbReference>
<feature type="transmembrane region" description="Helical" evidence="1">
    <location>
        <begin position="136"/>
        <end position="158"/>
    </location>
</feature>
<keyword evidence="1" id="KW-0812">Transmembrane</keyword>
<proteinExistence type="predicted"/>
<dbReference type="OrthoDB" id="7021410at2"/>
<dbReference type="PATRIC" id="fig|265726.11.peg.3617"/>
<dbReference type="Pfam" id="PF11157">
    <property type="entry name" value="DUF2937"/>
    <property type="match status" value="1"/>
</dbReference>
<reference evidence="2 3" key="1">
    <citation type="submission" date="2014-12" db="EMBL/GenBank/DDBJ databases">
        <title>Mercury Reductase activity and rhizosphere competence traits in the genome of root associated Photobacterium halotolerans MELD1.</title>
        <authorList>
            <person name="Mathew D.C."/>
            <person name="Huang C.-C."/>
        </authorList>
    </citation>
    <scope>NUCLEOTIDE SEQUENCE [LARGE SCALE GENOMIC DNA]</scope>
    <source>
        <strain evidence="2 3">MELD1</strain>
    </source>
</reference>
<keyword evidence="3" id="KW-1185">Reference proteome</keyword>
<name>A0A0F5VEA4_9GAMM</name>
<sequence>MVGRIVDKLLFGIMLIAALQVPLLADHYQQYLAGLSEATRWQVNGYENTARQYGYPDVNAMIEQHLANTEASVRADALQKQATLSQYEDLKSGMIVFEHGTLIEKSVYMFAPARFDWLEKTLVHFKPGIPLSLNGLMFGVMLGLAANILLTLPFTLLFRRRRRSTLAARRSVISW</sequence>
<keyword evidence="1" id="KW-0472">Membrane</keyword>
<dbReference type="Proteomes" id="UP000033633">
    <property type="component" value="Unassembled WGS sequence"/>
</dbReference>
<dbReference type="InterPro" id="IPR022584">
    <property type="entry name" value="DUF2937"/>
</dbReference>
<evidence type="ECO:0000256" key="1">
    <source>
        <dbReference type="SAM" id="Phobius"/>
    </source>
</evidence>
<evidence type="ECO:0000313" key="2">
    <source>
        <dbReference type="EMBL" id="KKD00506.1"/>
    </source>
</evidence>
<dbReference type="STRING" id="265726.KY46_07745"/>
<evidence type="ECO:0008006" key="4">
    <source>
        <dbReference type="Google" id="ProtNLM"/>
    </source>
</evidence>
<keyword evidence="1" id="KW-1133">Transmembrane helix</keyword>
<accession>A0A0F5VEA4</accession>
<evidence type="ECO:0000313" key="3">
    <source>
        <dbReference type="Proteomes" id="UP000033633"/>
    </source>
</evidence>
<gene>
    <name evidence="2" type="ORF">KY46_07745</name>
</gene>
<dbReference type="EMBL" id="JWYV01000004">
    <property type="protein sequence ID" value="KKD00506.1"/>
    <property type="molecule type" value="Genomic_DNA"/>
</dbReference>